<dbReference type="EMBL" id="CAJRGZ010000019">
    <property type="protein sequence ID" value="CAG5160101.1"/>
    <property type="molecule type" value="Genomic_DNA"/>
</dbReference>
<sequence length="236" mass="26923">MSALAFLHEGTDNQHRRGRDEWRPIVDRGVKFENVLVKSVGSKDDWSGIEVELGDFSMASYYNLEDPNPRGHVASNVWGVATIIHELAHNFGLLVDPNVIEKKWFLQNDEALYLDFWPKNLKWNYWSSKAPRRPVSINIEPSAPIPILVDERLGYNTQALAFCPCRPSPNYSDALNHCMMAGLAMSPVERPESEQLLRQIETAHADILFQDLCLAHNRETIIEDEEIEEDDAGCDY</sequence>
<protein>
    <recommendedName>
        <fullName evidence="1">Protein kinase domain-containing protein</fullName>
    </recommendedName>
</protein>
<dbReference type="InterPro" id="IPR011009">
    <property type="entry name" value="Kinase-like_dom_sf"/>
</dbReference>
<dbReference type="RefSeq" id="XP_043169292.1">
    <property type="nucleotide sequence ID" value="XM_043313357.1"/>
</dbReference>
<dbReference type="PROSITE" id="PS50011">
    <property type="entry name" value="PROTEIN_KINASE_DOM"/>
    <property type="match status" value="1"/>
</dbReference>
<proteinExistence type="predicted"/>
<dbReference type="AlphaFoldDB" id="A0A8J2IAL0"/>
<dbReference type="Proteomes" id="UP000676310">
    <property type="component" value="Unassembled WGS sequence"/>
</dbReference>
<keyword evidence="3" id="KW-1185">Reference proteome</keyword>
<name>A0A8J2IAL0_9PLEO</name>
<gene>
    <name evidence="2" type="ORF">ALTATR162_LOCUS5738</name>
</gene>
<dbReference type="GO" id="GO:0005524">
    <property type="term" value="F:ATP binding"/>
    <property type="evidence" value="ECO:0007669"/>
    <property type="project" value="InterPro"/>
</dbReference>
<dbReference type="SUPFAM" id="SSF56112">
    <property type="entry name" value="Protein kinase-like (PK-like)"/>
    <property type="match status" value="1"/>
</dbReference>
<organism evidence="2 3">
    <name type="scientific">Alternaria atra</name>
    <dbReference type="NCBI Taxonomy" id="119953"/>
    <lineage>
        <taxon>Eukaryota</taxon>
        <taxon>Fungi</taxon>
        <taxon>Dikarya</taxon>
        <taxon>Ascomycota</taxon>
        <taxon>Pezizomycotina</taxon>
        <taxon>Dothideomycetes</taxon>
        <taxon>Pleosporomycetidae</taxon>
        <taxon>Pleosporales</taxon>
        <taxon>Pleosporineae</taxon>
        <taxon>Pleosporaceae</taxon>
        <taxon>Alternaria</taxon>
        <taxon>Alternaria sect. Ulocladioides</taxon>
    </lineage>
</organism>
<reference evidence="2" key="1">
    <citation type="submission" date="2021-05" db="EMBL/GenBank/DDBJ databases">
        <authorList>
            <person name="Stam R."/>
        </authorList>
    </citation>
    <scope>NUCLEOTIDE SEQUENCE</scope>
    <source>
        <strain evidence="2">CS162</strain>
    </source>
</reference>
<evidence type="ECO:0000313" key="3">
    <source>
        <dbReference type="Proteomes" id="UP000676310"/>
    </source>
</evidence>
<dbReference type="Gene3D" id="1.10.510.10">
    <property type="entry name" value="Transferase(Phosphotransferase) domain 1"/>
    <property type="match status" value="1"/>
</dbReference>
<feature type="domain" description="Protein kinase" evidence="1">
    <location>
        <begin position="1"/>
        <end position="207"/>
    </location>
</feature>
<evidence type="ECO:0000259" key="1">
    <source>
        <dbReference type="PROSITE" id="PS50011"/>
    </source>
</evidence>
<dbReference type="InterPro" id="IPR000719">
    <property type="entry name" value="Prot_kinase_dom"/>
</dbReference>
<evidence type="ECO:0000313" key="2">
    <source>
        <dbReference type="EMBL" id="CAG5160101.1"/>
    </source>
</evidence>
<dbReference type="GeneID" id="67017549"/>
<dbReference type="GO" id="GO:0004672">
    <property type="term" value="F:protein kinase activity"/>
    <property type="evidence" value="ECO:0007669"/>
    <property type="project" value="InterPro"/>
</dbReference>
<comment type="caution">
    <text evidence="2">The sequence shown here is derived from an EMBL/GenBank/DDBJ whole genome shotgun (WGS) entry which is preliminary data.</text>
</comment>
<dbReference type="OrthoDB" id="310217at2759"/>
<accession>A0A8J2IAL0</accession>